<evidence type="ECO:0000313" key="2">
    <source>
        <dbReference type="Proteomes" id="UP001283361"/>
    </source>
</evidence>
<name>A0AAE0YQT2_9GAST</name>
<sequence>MKHKALTFIAVKCEVSMTHRLTKQPRGATPTYRHQPHPSSSCLLSLSSSNFFLSNSSSSHYSYSPFSFSSLFTALLFIALLQSPHIAKGKAVALTKNNVQEEFAALSPPNSFSASCDDEHGEDDPLTQLNIVQELKANMLKHHGLEESSMGSPESAALLNGTHPEGRKVRQRLRNLVRSKTLDAGITEMEIHTAEGTQLEKYVFHSSAAGVTTTSHMRR</sequence>
<gene>
    <name evidence="1" type="ORF">RRG08_024425</name>
</gene>
<comment type="caution">
    <text evidence="1">The sequence shown here is derived from an EMBL/GenBank/DDBJ whole genome shotgun (WGS) entry which is preliminary data.</text>
</comment>
<dbReference type="Proteomes" id="UP001283361">
    <property type="component" value="Unassembled WGS sequence"/>
</dbReference>
<dbReference type="EMBL" id="JAWDGP010005718">
    <property type="protein sequence ID" value="KAK3753148.1"/>
    <property type="molecule type" value="Genomic_DNA"/>
</dbReference>
<organism evidence="1 2">
    <name type="scientific">Elysia crispata</name>
    <name type="common">lettuce slug</name>
    <dbReference type="NCBI Taxonomy" id="231223"/>
    <lineage>
        <taxon>Eukaryota</taxon>
        <taxon>Metazoa</taxon>
        <taxon>Spiralia</taxon>
        <taxon>Lophotrochozoa</taxon>
        <taxon>Mollusca</taxon>
        <taxon>Gastropoda</taxon>
        <taxon>Heterobranchia</taxon>
        <taxon>Euthyneura</taxon>
        <taxon>Panpulmonata</taxon>
        <taxon>Sacoglossa</taxon>
        <taxon>Placobranchoidea</taxon>
        <taxon>Plakobranchidae</taxon>
        <taxon>Elysia</taxon>
    </lineage>
</organism>
<protein>
    <submittedName>
        <fullName evidence="1">Uncharacterized protein</fullName>
    </submittedName>
</protein>
<evidence type="ECO:0000313" key="1">
    <source>
        <dbReference type="EMBL" id="KAK3753148.1"/>
    </source>
</evidence>
<keyword evidence="2" id="KW-1185">Reference proteome</keyword>
<dbReference type="AlphaFoldDB" id="A0AAE0YQT2"/>
<reference evidence="1" key="1">
    <citation type="journal article" date="2023" name="G3 (Bethesda)">
        <title>A reference genome for the long-term kleptoplast-retaining sea slug Elysia crispata morphotype clarki.</title>
        <authorList>
            <person name="Eastman K.E."/>
            <person name="Pendleton A.L."/>
            <person name="Shaikh M.A."/>
            <person name="Suttiyut T."/>
            <person name="Ogas R."/>
            <person name="Tomko P."/>
            <person name="Gavelis G."/>
            <person name="Widhalm J.R."/>
            <person name="Wisecaver J.H."/>
        </authorList>
    </citation>
    <scope>NUCLEOTIDE SEQUENCE</scope>
    <source>
        <strain evidence="1">ECLA1</strain>
    </source>
</reference>
<proteinExistence type="predicted"/>
<accession>A0AAE0YQT2</accession>